<dbReference type="Proteomes" id="UP000694700">
    <property type="component" value="Unplaced"/>
</dbReference>
<evidence type="ECO:0000313" key="3">
    <source>
        <dbReference type="Proteomes" id="UP000694700"/>
    </source>
</evidence>
<organism evidence="2 3">
    <name type="scientific">Cyprinus carpio</name>
    <name type="common">Common carp</name>
    <dbReference type="NCBI Taxonomy" id="7962"/>
    <lineage>
        <taxon>Eukaryota</taxon>
        <taxon>Metazoa</taxon>
        <taxon>Chordata</taxon>
        <taxon>Craniata</taxon>
        <taxon>Vertebrata</taxon>
        <taxon>Euteleostomi</taxon>
        <taxon>Actinopterygii</taxon>
        <taxon>Neopterygii</taxon>
        <taxon>Teleostei</taxon>
        <taxon>Ostariophysi</taxon>
        <taxon>Cypriniformes</taxon>
        <taxon>Cyprinidae</taxon>
        <taxon>Cyprininae</taxon>
        <taxon>Cyprinus</taxon>
    </lineage>
</organism>
<evidence type="ECO:0000313" key="2">
    <source>
        <dbReference type="Ensembl" id="ENSCCRP00015000412.1"/>
    </source>
</evidence>
<protein>
    <recommendedName>
        <fullName evidence="1">Reverse transcriptase domain-containing protein</fullName>
    </recommendedName>
</protein>
<dbReference type="SUPFAM" id="SSF56672">
    <property type="entry name" value="DNA/RNA polymerases"/>
    <property type="match status" value="1"/>
</dbReference>
<dbReference type="Gene3D" id="3.60.10.10">
    <property type="entry name" value="Endonuclease/exonuclease/phosphatase"/>
    <property type="match status" value="1"/>
</dbReference>
<evidence type="ECO:0000259" key="1">
    <source>
        <dbReference type="PROSITE" id="PS50878"/>
    </source>
</evidence>
<proteinExistence type="predicted"/>
<name>A0A8C1S009_CYPCA</name>
<dbReference type="GO" id="GO:0003824">
    <property type="term" value="F:catalytic activity"/>
    <property type="evidence" value="ECO:0007669"/>
    <property type="project" value="InterPro"/>
</dbReference>
<dbReference type="InterPro" id="IPR000477">
    <property type="entry name" value="RT_dom"/>
</dbReference>
<dbReference type="Pfam" id="PF03372">
    <property type="entry name" value="Exo_endo_phos"/>
    <property type="match status" value="1"/>
</dbReference>
<accession>A0A8C1S009</accession>
<dbReference type="InterPro" id="IPR005135">
    <property type="entry name" value="Endo/exonuclease/phosphatase"/>
</dbReference>
<reference evidence="2" key="1">
    <citation type="submission" date="2025-08" db="UniProtKB">
        <authorList>
            <consortium name="Ensembl"/>
        </authorList>
    </citation>
    <scope>IDENTIFICATION</scope>
</reference>
<dbReference type="CDD" id="cd01650">
    <property type="entry name" value="RT_nLTR_like"/>
    <property type="match status" value="1"/>
</dbReference>
<dbReference type="PANTHER" id="PTHR33332">
    <property type="entry name" value="REVERSE TRANSCRIPTASE DOMAIN-CONTAINING PROTEIN"/>
    <property type="match status" value="1"/>
</dbReference>
<sequence>MKPKKKKKKKAQNTTILSIIINNTLSIIHFNSRSLYKNFVQIKDFLCKFNKFDVIAVSETWLDNEKAQDVELDGYNLLTINRVKKKGGGVALYVDTALKCSLIKSMSWTIENILECLTIEIDFERSKNIIISCVYRTPGTCIDTFMNRLEGVLNKWNENKLQIICGDFNIDLLNPNGHKRTSDFIDTMYSKGIFPVITKPSRITSDTATLIDNIYTNEIGGEIVGGLFINDMTDHLPVFAIFQRFFTKPNENRTNNVKMIRHRTPEAIAALGEDLKKLNWSEVYENEDPNRAYDAFLTILIEKYEKHCFFKKFVRKRKNVDKPWITNGIEKACKKKNALYRKFITTMTKQAENNYKIYKNKLVSIIRISKKDYYHTLLNKYKSNTKKTWEVLNSIIKTNRGKVDYPNYFVNDESGIINKVNDIVNTFNEYFVNVGYKLAQEIVEQRNEERPDEVDIPSNIHSIFIRGTHEMEILDIVNNCKNKKSTDCNDIDMSLLKNIIEYIVKPFTYICNQSFLTGIFPNNMKIAKIIPIFKSGDRHLFSNYRPISLLSQFSKILEKLFVCRLDNFIDKHKLLSEHQYGFRANRSTSMAVMEMVEEISTSMDNNEYTLGVFLDLKKAFDTIDHGLLMRKLERYGIRGKAYFWLKSYLDDRYQFVQINDVRSDLMKVTCGVPQGSVLGPIMFVLYINDICEVSKILKMVLFADDTNLYCSGKNLEQLLNTVEIELMILKKWFDDNRLSLNLSKTKFIIFGNRKSINKVKIRINNEEIDRVYENKFLGVIIDHKLSWKPHINHVKRKMSQSIAILHKTKHILNENSLYILYCALIVPYMIYCVEVWGHAYKTNINPIYMLQKRAIRIIKHVDYHEPTNQLFSNLNALKFFDLVNFYTVQTMYKVYSNLLPNCIQRLFEIRESQYGIRGMHMFKKIRVRTNTKNRCISVKGVNLWNNLHTELKLCNSLCKFKKMFKNKVVNDYLI</sequence>
<dbReference type="Ensembl" id="ENSCCRT00015000435.1">
    <property type="protein sequence ID" value="ENSCCRP00015000412.1"/>
    <property type="gene ID" value="ENSCCRG00015000295.1"/>
</dbReference>
<dbReference type="AlphaFoldDB" id="A0A8C1S009"/>
<dbReference type="InterPro" id="IPR036691">
    <property type="entry name" value="Endo/exonu/phosph_ase_sf"/>
</dbReference>
<dbReference type="SUPFAM" id="SSF56219">
    <property type="entry name" value="DNase I-like"/>
    <property type="match status" value="1"/>
</dbReference>
<dbReference type="Pfam" id="PF00078">
    <property type="entry name" value="RVT_1"/>
    <property type="match status" value="1"/>
</dbReference>
<dbReference type="InterPro" id="IPR043502">
    <property type="entry name" value="DNA/RNA_pol_sf"/>
</dbReference>
<dbReference type="PROSITE" id="PS50878">
    <property type="entry name" value="RT_POL"/>
    <property type="match status" value="1"/>
</dbReference>
<feature type="domain" description="Reverse transcriptase" evidence="1">
    <location>
        <begin position="513"/>
        <end position="781"/>
    </location>
</feature>